<dbReference type="AlphaFoldDB" id="A0A937X5G5"/>
<accession>A0A937X5G5</accession>
<feature type="non-terminal residue" evidence="2">
    <location>
        <position position="1"/>
    </location>
</feature>
<proteinExistence type="predicted"/>
<gene>
    <name evidence="2" type="ORF">FJZ00_13475</name>
</gene>
<dbReference type="EMBL" id="VGJX01000887">
    <property type="protein sequence ID" value="MBM3276158.1"/>
    <property type="molecule type" value="Genomic_DNA"/>
</dbReference>
<comment type="caution">
    <text evidence="2">The sequence shown here is derived from an EMBL/GenBank/DDBJ whole genome shotgun (WGS) entry which is preliminary data.</text>
</comment>
<sequence>WFLYAAIAVWGILVYDAAIALYPEIPGTGARAFHFGLGNFIMWVNVLLLGGYTFGCHALRHLVGGNVDCWSCTKFGQTRHKLWSIVTKFNEKHMQWAWSSLISVALTDFYIYWLSTHVTTYQPWL</sequence>
<keyword evidence="1" id="KW-0472">Membrane</keyword>
<feature type="transmembrane region" description="Helical" evidence="1">
    <location>
        <begin position="96"/>
        <end position="115"/>
    </location>
</feature>
<feature type="transmembrane region" description="Helical" evidence="1">
    <location>
        <begin position="35"/>
        <end position="54"/>
    </location>
</feature>
<evidence type="ECO:0000256" key="1">
    <source>
        <dbReference type="SAM" id="Phobius"/>
    </source>
</evidence>
<dbReference type="Proteomes" id="UP000703893">
    <property type="component" value="Unassembled WGS sequence"/>
</dbReference>
<evidence type="ECO:0008006" key="4">
    <source>
        <dbReference type="Google" id="ProtNLM"/>
    </source>
</evidence>
<reference evidence="2 3" key="1">
    <citation type="submission" date="2019-03" db="EMBL/GenBank/DDBJ databases">
        <title>Lake Tanganyika Metagenome-Assembled Genomes (MAGs).</title>
        <authorList>
            <person name="Tran P."/>
        </authorList>
    </citation>
    <scope>NUCLEOTIDE SEQUENCE [LARGE SCALE GENOMIC DNA]</scope>
    <source>
        <strain evidence="2">K_DeepCast_65m_m2_236</strain>
    </source>
</reference>
<protein>
    <recommendedName>
        <fullName evidence="4">Succinate dehydrogenase</fullName>
    </recommendedName>
</protein>
<keyword evidence="1" id="KW-0812">Transmembrane</keyword>
<evidence type="ECO:0000313" key="3">
    <source>
        <dbReference type="Proteomes" id="UP000703893"/>
    </source>
</evidence>
<organism evidence="2 3">
    <name type="scientific">Candidatus Tanganyikabacteria bacterium</name>
    <dbReference type="NCBI Taxonomy" id="2961651"/>
    <lineage>
        <taxon>Bacteria</taxon>
        <taxon>Bacillati</taxon>
        <taxon>Candidatus Sericytochromatia</taxon>
        <taxon>Candidatus Tanganyikabacteria</taxon>
    </lineage>
</organism>
<feature type="transmembrane region" description="Helical" evidence="1">
    <location>
        <begin position="6"/>
        <end position="23"/>
    </location>
</feature>
<keyword evidence="1" id="KW-1133">Transmembrane helix</keyword>
<evidence type="ECO:0000313" key="2">
    <source>
        <dbReference type="EMBL" id="MBM3276158.1"/>
    </source>
</evidence>
<name>A0A937X5G5_9BACT</name>